<organism evidence="1 2">
    <name type="scientific">Lederbergia wuyishanensis</name>
    <dbReference type="NCBI Taxonomy" id="1347903"/>
    <lineage>
        <taxon>Bacteria</taxon>
        <taxon>Bacillati</taxon>
        <taxon>Bacillota</taxon>
        <taxon>Bacilli</taxon>
        <taxon>Bacillales</taxon>
        <taxon>Bacillaceae</taxon>
        <taxon>Lederbergia</taxon>
    </lineage>
</organism>
<dbReference type="EMBL" id="JAUSUO010000008">
    <property type="protein sequence ID" value="MDQ0344252.1"/>
    <property type="molecule type" value="Genomic_DNA"/>
</dbReference>
<name>A0ABU0D752_9BACI</name>
<proteinExistence type="predicted"/>
<keyword evidence="2" id="KW-1185">Reference proteome</keyword>
<dbReference type="RefSeq" id="WP_244682521.1">
    <property type="nucleotide sequence ID" value="NZ_JALIRM010000011.1"/>
</dbReference>
<accession>A0ABU0D752</accession>
<reference evidence="1 2" key="1">
    <citation type="submission" date="2023-07" db="EMBL/GenBank/DDBJ databases">
        <title>Genomic Encyclopedia of Type Strains, Phase IV (KMG-IV): sequencing the most valuable type-strain genomes for metagenomic binning, comparative biology and taxonomic classification.</title>
        <authorList>
            <person name="Goeker M."/>
        </authorList>
    </citation>
    <scope>NUCLEOTIDE SEQUENCE [LARGE SCALE GENOMIC DNA]</scope>
    <source>
        <strain evidence="1 2">DSM 27848</strain>
    </source>
</reference>
<sequence length="66" mass="7663">MTTALVSATKEEMKKNFLLDKLLASGVTRSQQGQNIWKLDYEELKYEWVLQSFKEVDAECSANAWF</sequence>
<dbReference type="Proteomes" id="UP001232343">
    <property type="component" value="Unassembled WGS sequence"/>
</dbReference>
<protein>
    <submittedName>
        <fullName evidence="1">Uncharacterized protein</fullName>
    </submittedName>
</protein>
<comment type="caution">
    <text evidence="1">The sequence shown here is derived from an EMBL/GenBank/DDBJ whole genome shotgun (WGS) entry which is preliminary data.</text>
</comment>
<gene>
    <name evidence="1" type="ORF">J2S14_003093</name>
</gene>
<evidence type="ECO:0000313" key="2">
    <source>
        <dbReference type="Proteomes" id="UP001232343"/>
    </source>
</evidence>
<evidence type="ECO:0000313" key="1">
    <source>
        <dbReference type="EMBL" id="MDQ0344252.1"/>
    </source>
</evidence>